<dbReference type="PANTHER" id="PTHR10177">
    <property type="entry name" value="CYCLINS"/>
    <property type="match status" value="1"/>
</dbReference>
<evidence type="ECO:0000313" key="9">
    <source>
        <dbReference type="EMBL" id="RWR77116.1"/>
    </source>
</evidence>
<dbReference type="OrthoDB" id="5590282at2759"/>
<feature type="domain" description="Cyclin C-terminal" evidence="8">
    <location>
        <begin position="187"/>
        <end position="315"/>
    </location>
</feature>
<keyword evidence="2" id="KW-0132">Cell division</keyword>
<dbReference type="Pfam" id="PF00134">
    <property type="entry name" value="Cyclin_N"/>
    <property type="match status" value="1"/>
</dbReference>
<name>A0A443NEZ4_9MAGN</name>
<feature type="region of interest" description="Disordered" evidence="6">
    <location>
        <begin position="304"/>
        <end position="335"/>
    </location>
</feature>
<dbReference type="CDD" id="cd20543">
    <property type="entry name" value="CYCLIN_AtCycD-like_rpt1"/>
    <property type="match status" value="1"/>
</dbReference>
<evidence type="ECO:0000259" key="8">
    <source>
        <dbReference type="SMART" id="SM01332"/>
    </source>
</evidence>
<dbReference type="Gene3D" id="1.10.472.10">
    <property type="entry name" value="Cyclin-like"/>
    <property type="match status" value="2"/>
</dbReference>
<dbReference type="InterPro" id="IPR039361">
    <property type="entry name" value="Cyclin"/>
</dbReference>
<protein>
    <submittedName>
        <fullName evidence="9">Cyclin-D2-1-like protein</fullName>
    </submittedName>
</protein>
<dbReference type="InterPro" id="IPR048258">
    <property type="entry name" value="Cyclins_cyclin-box"/>
</dbReference>
<gene>
    <name evidence="9" type="ORF">CKAN_00559000</name>
</gene>
<dbReference type="AlphaFoldDB" id="A0A443NEZ4"/>
<evidence type="ECO:0000256" key="4">
    <source>
        <dbReference type="ARBA" id="ARBA00023306"/>
    </source>
</evidence>
<dbReference type="PROSITE" id="PS00292">
    <property type="entry name" value="CYCLINS"/>
    <property type="match status" value="1"/>
</dbReference>
<dbReference type="STRING" id="337451.A0A443NEZ4"/>
<evidence type="ECO:0000259" key="7">
    <source>
        <dbReference type="SMART" id="SM00385"/>
    </source>
</evidence>
<accession>A0A443NEZ4</accession>
<sequence>MSLSCADCFSDLLCGEDAGSLVDEWQECSPEYEYSPDLELPADIEESIAWLVKGEGEHSPAKDYPARFRSRLLDAAARAEAVAWILKVRAYYSFQPLTAYLAINYMDRFLSSHNLPDNGWALQLLSVTCLSLAAKMEETQVPSPLDLQPYYVNFNRLRGCALYLSHTRFMRMELLILTALNWRLRSITPFSFIDFFAYKLDPSGTFIRFLASRSTRIILATLQVIDILDYWPSAVAAAAILSAAEAIPNLSLVSPENAVSWCLGLSNERIASCYRLMRDVVVDGGQRKPPKVLLQLRVMTPASVGVDSSSSSSSSPNKRRKLNNCMWADDDKEKE</sequence>
<keyword evidence="4" id="KW-0131">Cell cycle</keyword>
<dbReference type="InterPro" id="IPR036915">
    <property type="entry name" value="Cyclin-like_sf"/>
</dbReference>
<comment type="similarity">
    <text evidence="1">Belongs to the cyclin family. Cyclin D subfamily.</text>
</comment>
<dbReference type="Proteomes" id="UP000283530">
    <property type="component" value="Unassembled WGS sequence"/>
</dbReference>
<evidence type="ECO:0000256" key="5">
    <source>
        <dbReference type="RuleBase" id="RU000383"/>
    </source>
</evidence>
<dbReference type="GO" id="GO:0051301">
    <property type="term" value="P:cell division"/>
    <property type="evidence" value="ECO:0007669"/>
    <property type="project" value="UniProtKB-KW"/>
</dbReference>
<keyword evidence="10" id="KW-1185">Reference proteome</keyword>
<evidence type="ECO:0000256" key="6">
    <source>
        <dbReference type="SAM" id="MobiDB-lite"/>
    </source>
</evidence>
<reference evidence="9 10" key="1">
    <citation type="journal article" date="2019" name="Nat. Plants">
        <title>Stout camphor tree genome fills gaps in understanding of flowering plant genome evolution.</title>
        <authorList>
            <person name="Chaw S.M."/>
            <person name="Liu Y.C."/>
            <person name="Wu Y.W."/>
            <person name="Wang H.Y."/>
            <person name="Lin C.I."/>
            <person name="Wu C.S."/>
            <person name="Ke H.M."/>
            <person name="Chang L.Y."/>
            <person name="Hsu C.Y."/>
            <person name="Yang H.T."/>
            <person name="Sudianto E."/>
            <person name="Hsu M.H."/>
            <person name="Wu K.P."/>
            <person name="Wang L.N."/>
            <person name="Leebens-Mack J.H."/>
            <person name="Tsai I.J."/>
        </authorList>
    </citation>
    <scope>NUCLEOTIDE SEQUENCE [LARGE SCALE GENOMIC DNA]</scope>
    <source>
        <strain evidence="10">cv. Chaw 1501</strain>
        <tissue evidence="9">Young leaves</tissue>
    </source>
</reference>
<dbReference type="InterPro" id="IPR004367">
    <property type="entry name" value="Cyclin_C-dom"/>
</dbReference>
<keyword evidence="3 5" id="KW-0195">Cyclin</keyword>
<evidence type="ECO:0000313" key="10">
    <source>
        <dbReference type="Proteomes" id="UP000283530"/>
    </source>
</evidence>
<dbReference type="Pfam" id="PF02984">
    <property type="entry name" value="Cyclin_C"/>
    <property type="match status" value="1"/>
</dbReference>
<dbReference type="InterPro" id="IPR006671">
    <property type="entry name" value="Cyclin_N"/>
</dbReference>
<dbReference type="FunFam" id="1.10.472.10:FF:000060">
    <property type="entry name" value="D6-type cyclin"/>
    <property type="match status" value="1"/>
</dbReference>
<comment type="caution">
    <text evidence="9">The sequence shown here is derived from an EMBL/GenBank/DDBJ whole genome shotgun (WGS) entry which is preliminary data.</text>
</comment>
<evidence type="ECO:0000256" key="2">
    <source>
        <dbReference type="ARBA" id="ARBA00022618"/>
    </source>
</evidence>
<organism evidence="9 10">
    <name type="scientific">Cinnamomum micranthum f. kanehirae</name>
    <dbReference type="NCBI Taxonomy" id="337451"/>
    <lineage>
        <taxon>Eukaryota</taxon>
        <taxon>Viridiplantae</taxon>
        <taxon>Streptophyta</taxon>
        <taxon>Embryophyta</taxon>
        <taxon>Tracheophyta</taxon>
        <taxon>Spermatophyta</taxon>
        <taxon>Magnoliopsida</taxon>
        <taxon>Magnoliidae</taxon>
        <taxon>Laurales</taxon>
        <taxon>Lauraceae</taxon>
        <taxon>Cinnamomum</taxon>
    </lineage>
</organism>
<dbReference type="EMBL" id="QPKB01000002">
    <property type="protein sequence ID" value="RWR77116.1"/>
    <property type="molecule type" value="Genomic_DNA"/>
</dbReference>
<dbReference type="SMART" id="SM01332">
    <property type="entry name" value="Cyclin_C"/>
    <property type="match status" value="1"/>
</dbReference>
<proteinExistence type="inferred from homology"/>
<dbReference type="SUPFAM" id="SSF47954">
    <property type="entry name" value="Cyclin-like"/>
    <property type="match status" value="2"/>
</dbReference>
<dbReference type="InterPro" id="IPR013763">
    <property type="entry name" value="Cyclin-like_dom"/>
</dbReference>
<dbReference type="SMART" id="SM00385">
    <property type="entry name" value="CYCLIN"/>
    <property type="match status" value="1"/>
</dbReference>
<evidence type="ECO:0000256" key="1">
    <source>
        <dbReference type="ARBA" id="ARBA00009065"/>
    </source>
</evidence>
<feature type="domain" description="Cyclin-like" evidence="7">
    <location>
        <begin position="83"/>
        <end position="178"/>
    </location>
</feature>
<evidence type="ECO:0000256" key="3">
    <source>
        <dbReference type="ARBA" id="ARBA00023127"/>
    </source>
</evidence>
<dbReference type="CDD" id="cd20544">
    <property type="entry name" value="CYCLIN_AtCycD-like_rpt2"/>
    <property type="match status" value="1"/>
</dbReference>